<dbReference type="EMBL" id="VZON01000004">
    <property type="protein sequence ID" value="KAB0612915.1"/>
    <property type="molecule type" value="Genomic_DNA"/>
</dbReference>
<keyword evidence="1" id="KW-0472">Membrane</keyword>
<dbReference type="GeneID" id="56509984"/>
<accession>A0AAV6EFH0</accession>
<evidence type="ECO:0000256" key="1">
    <source>
        <dbReference type="SAM" id="Phobius"/>
    </source>
</evidence>
<evidence type="ECO:0000313" key="3">
    <source>
        <dbReference type="Proteomes" id="UP000423641"/>
    </source>
</evidence>
<comment type="caution">
    <text evidence="2">The sequence shown here is derived from an EMBL/GenBank/DDBJ whole genome shotgun (WGS) entry which is preliminary data.</text>
</comment>
<dbReference type="Proteomes" id="UP000423641">
    <property type="component" value="Unassembled WGS sequence"/>
</dbReference>
<organism evidence="2 3">
    <name type="scientific">Campylobacter hyointestinalis subsp. lawsonii</name>
    <dbReference type="NCBI Taxonomy" id="91353"/>
    <lineage>
        <taxon>Bacteria</taxon>
        <taxon>Pseudomonadati</taxon>
        <taxon>Campylobacterota</taxon>
        <taxon>Epsilonproteobacteria</taxon>
        <taxon>Campylobacterales</taxon>
        <taxon>Campylobacteraceae</taxon>
        <taxon>Campylobacter</taxon>
    </lineage>
</organism>
<sequence>MIIPTLIVPLFFLLPLWIFHKIGITCKVKKWLGDDIVDYIYGYAKFWAFFVLSLWITSICISLIKLGKGIF</sequence>
<proteinExistence type="predicted"/>
<keyword evidence="1" id="KW-1133">Transmembrane helix</keyword>
<name>A0AAV6EFH0_CAMHY</name>
<dbReference type="RefSeq" id="WP_143211755.1">
    <property type="nucleotide sequence ID" value="NZ_CP053828.1"/>
</dbReference>
<reference evidence="2 3" key="1">
    <citation type="submission" date="2019-09" db="EMBL/GenBank/DDBJ databases">
        <title>Draft genome sequences of 48 bacterial type strains from the CCUG.</title>
        <authorList>
            <person name="Tunovic T."/>
            <person name="Pineiro-Iglesias B."/>
            <person name="Unosson C."/>
            <person name="Inganas E."/>
            <person name="Ohlen M."/>
            <person name="Cardew S."/>
            <person name="Jensie-Markopoulos S."/>
            <person name="Salva-Serra F."/>
            <person name="Jaen-Luchoro D."/>
            <person name="Karlsson R."/>
            <person name="Svensson-Stadler L."/>
            <person name="Chun J."/>
            <person name="Moore E."/>
        </authorList>
    </citation>
    <scope>NUCLEOTIDE SEQUENCE [LARGE SCALE GENOMIC DNA]</scope>
    <source>
        <strain evidence="2 3">CCUG 34538</strain>
    </source>
</reference>
<keyword evidence="1" id="KW-0812">Transmembrane</keyword>
<evidence type="ECO:0000313" key="2">
    <source>
        <dbReference type="EMBL" id="KAB0612915.1"/>
    </source>
</evidence>
<gene>
    <name evidence="2" type="ORF">F7P66_05870</name>
</gene>
<feature type="transmembrane region" description="Helical" evidence="1">
    <location>
        <begin position="47"/>
        <end position="66"/>
    </location>
</feature>
<dbReference type="AlphaFoldDB" id="A0AAV6EFH0"/>
<protein>
    <submittedName>
        <fullName evidence="2">Uncharacterized protein</fullName>
    </submittedName>
</protein>